<dbReference type="EMBL" id="MU795746">
    <property type="protein sequence ID" value="KAJ3804941.1"/>
    <property type="molecule type" value="Genomic_DNA"/>
</dbReference>
<sequence>DRVKHTFNTTVHATGFHTITAPYTDLTVHAADETDILKKWANSVHSHPGMTLPGFPNFFYMYGPQILGPTCSVCLIYTSLKIF</sequence>
<feature type="non-terminal residue" evidence="1">
    <location>
        <position position="1"/>
    </location>
</feature>
<organism evidence="1 2">
    <name type="scientific">Lentinula aff. lateritia</name>
    <dbReference type="NCBI Taxonomy" id="2804960"/>
    <lineage>
        <taxon>Eukaryota</taxon>
        <taxon>Fungi</taxon>
        <taxon>Dikarya</taxon>
        <taxon>Basidiomycota</taxon>
        <taxon>Agaricomycotina</taxon>
        <taxon>Agaricomycetes</taxon>
        <taxon>Agaricomycetidae</taxon>
        <taxon>Agaricales</taxon>
        <taxon>Marasmiineae</taxon>
        <taxon>Omphalotaceae</taxon>
        <taxon>Lentinula</taxon>
    </lineage>
</organism>
<evidence type="ECO:0000313" key="1">
    <source>
        <dbReference type="EMBL" id="KAJ3804941.1"/>
    </source>
</evidence>
<accession>A0ACC1TJR8</accession>
<proteinExistence type="predicted"/>
<keyword evidence="2" id="KW-1185">Reference proteome</keyword>
<gene>
    <name evidence="1" type="ORF">F5876DRAFT_52640</name>
</gene>
<name>A0ACC1TJR8_9AGAR</name>
<dbReference type="Proteomes" id="UP001163835">
    <property type="component" value="Unassembled WGS sequence"/>
</dbReference>
<protein>
    <submittedName>
        <fullName evidence="1">Uncharacterized protein</fullName>
    </submittedName>
</protein>
<comment type="caution">
    <text evidence="1">The sequence shown here is derived from an EMBL/GenBank/DDBJ whole genome shotgun (WGS) entry which is preliminary data.</text>
</comment>
<reference evidence="1" key="1">
    <citation type="submission" date="2022-09" db="EMBL/GenBank/DDBJ databases">
        <title>A Global Phylogenomic Analysis of the Shiitake Genus Lentinula.</title>
        <authorList>
            <consortium name="DOE Joint Genome Institute"/>
            <person name="Sierra-Patev S."/>
            <person name="Min B."/>
            <person name="Naranjo-Ortiz M."/>
            <person name="Looney B."/>
            <person name="Konkel Z."/>
            <person name="Slot J.C."/>
            <person name="Sakamoto Y."/>
            <person name="Steenwyk J.L."/>
            <person name="Rokas A."/>
            <person name="Carro J."/>
            <person name="Camarero S."/>
            <person name="Ferreira P."/>
            <person name="Molpeceres G."/>
            <person name="Ruiz-Duenas F.J."/>
            <person name="Serrano A."/>
            <person name="Henrissat B."/>
            <person name="Drula E."/>
            <person name="Hughes K.W."/>
            <person name="Mata J.L."/>
            <person name="Ishikawa N.K."/>
            <person name="Vargas-Isla R."/>
            <person name="Ushijima S."/>
            <person name="Smith C.A."/>
            <person name="Ahrendt S."/>
            <person name="Andreopoulos W."/>
            <person name="He G."/>
            <person name="Labutti K."/>
            <person name="Lipzen A."/>
            <person name="Ng V."/>
            <person name="Riley R."/>
            <person name="Sandor L."/>
            <person name="Barry K."/>
            <person name="Martinez A.T."/>
            <person name="Xiao Y."/>
            <person name="Gibbons J.G."/>
            <person name="Terashima K."/>
            <person name="Grigoriev I.V."/>
            <person name="Hibbett D.S."/>
        </authorList>
    </citation>
    <scope>NUCLEOTIDE SEQUENCE</scope>
    <source>
        <strain evidence="1">TMI1499</strain>
    </source>
</reference>
<evidence type="ECO:0000313" key="2">
    <source>
        <dbReference type="Proteomes" id="UP001163835"/>
    </source>
</evidence>